<evidence type="ECO:0000256" key="5">
    <source>
        <dbReference type="SAM" id="MobiDB-lite"/>
    </source>
</evidence>
<feature type="repeat" description="WD" evidence="4">
    <location>
        <begin position="454"/>
        <end position="493"/>
    </location>
</feature>
<feature type="compositionally biased region" description="Low complexity" evidence="5">
    <location>
        <begin position="130"/>
        <end position="148"/>
    </location>
</feature>
<feature type="repeat" description="WD" evidence="4">
    <location>
        <begin position="412"/>
        <end position="453"/>
    </location>
</feature>
<name>A0A167CRX6_9ASCO</name>
<dbReference type="PRINTS" id="PR00320">
    <property type="entry name" value="GPROTEINBRPT"/>
</dbReference>
<evidence type="ECO:0000256" key="3">
    <source>
        <dbReference type="ARBA" id="ARBA00022786"/>
    </source>
</evidence>
<dbReference type="GeneID" id="30034628"/>
<evidence type="ECO:0000256" key="1">
    <source>
        <dbReference type="ARBA" id="ARBA00022574"/>
    </source>
</evidence>
<protein>
    <submittedName>
        <fullName evidence="7">Met30p</fullName>
    </submittedName>
</protein>
<dbReference type="AlphaFoldDB" id="A0A167CRX6"/>
<feature type="region of interest" description="Disordered" evidence="5">
    <location>
        <begin position="601"/>
        <end position="687"/>
    </location>
</feature>
<dbReference type="Pfam" id="PF00400">
    <property type="entry name" value="WD40"/>
    <property type="match status" value="7"/>
</dbReference>
<dbReference type="InterPro" id="IPR020472">
    <property type="entry name" value="WD40_PAC1"/>
</dbReference>
<dbReference type="InterPro" id="IPR019775">
    <property type="entry name" value="WD40_repeat_CS"/>
</dbReference>
<gene>
    <name evidence="7" type="primary">MET30</name>
    <name evidence="7" type="ORF">AWJ20_269</name>
</gene>
<dbReference type="CDD" id="cd00200">
    <property type="entry name" value="WD40"/>
    <property type="match status" value="1"/>
</dbReference>
<dbReference type="Proteomes" id="UP000189580">
    <property type="component" value="Chromosome a"/>
</dbReference>
<keyword evidence="2" id="KW-0677">Repeat</keyword>
<feature type="repeat" description="WD" evidence="4">
    <location>
        <begin position="533"/>
        <end position="574"/>
    </location>
</feature>
<dbReference type="InterPro" id="IPR051075">
    <property type="entry name" value="SCF_subunit_WD-repeat"/>
</dbReference>
<feature type="repeat" description="WD" evidence="4">
    <location>
        <begin position="494"/>
        <end position="533"/>
    </location>
</feature>
<reference evidence="7 8" key="1">
    <citation type="submission" date="2016-02" db="EMBL/GenBank/DDBJ databases">
        <title>Complete genome sequence and transcriptome regulation of the pentose utilising yeast Sugiyamaella lignohabitans.</title>
        <authorList>
            <person name="Bellasio M."/>
            <person name="Peymann A."/>
            <person name="Valli M."/>
            <person name="Sipitzky M."/>
            <person name="Graf A."/>
            <person name="Sauer M."/>
            <person name="Marx H."/>
            <person name="Mattanovich D."/>
        </authorList>
    </citation>
    <scope>NUCLEOTIDE SEQUENCE [LARGE SCALE GENOMIC DNA]</scope>
    <source>
        <strain evidence="7 8">CBS 10342</strain>
    </source>
</reference>
<dbReference type="SUPFAM" id="SSF50998">
    <property type="entry name" value="Quinoprotein alcohol dehydrogenase-like"/>
    <property type="match status" value="1"/>
</dbReference>
<feature type="domain" description="F-box" evidence="6">
    <location>
        <begin position="249"/>
        <end position="295"/>
    </location>
</feature>
<evidence type="ECO:0000259" key="6">
    <source>
        <dbReference type="PROSITE" id="PS50181"/>
    </source>
</evidence>
<dbReference type="RefSeq" id="XP_018734513.1">
    <property type="nucleotide sequence ID" value="XM_018879650.1"/>
</dbReference>
<dbReference type="EMBL" id="CP014501">
    <property type="protein sequence ID" value="ANB12036.1"/>
    <property type="molecule type" value="Genomic_DNA"/>
</dbReference>
<dbReference type="InterPro" id="IPR036047">
    <property type="entry name" value="F-box-like_dom_sf"/>
</dbReference>
<evidence type="ECO:0000313" key="8">
    <source>
        <dbReference type="Proteomes" id="UP000189580"/>
    </source>
</evidence>
<organism evidence="7 8">
    <name type="scientific">Sugiyamaella lignohabitans</name>
    <dbReference type="NCBI Taxonomy" id="796027"/>
    <lineage>
        <taxon>Eukaryota</taxon>
        <taxon>Fungi</taxon>
        <taxon>Dikarya</taxon>
        <taxon>Ascomycota</taxon>
        <taxon>Saccharomycotina</taxon>
        <taxon>Dipodascomycetes</taxon>
        <taxon>Dipodascales</taxon>
        <taxon>Trichomonascaceae</taxon>
        <taxon>Sugiyamaella</taxon>
    </lineage>
</organism>
<dbReference type="GO" id="GO:1990756">
    <property type="term" value="F:ubiquitin-like ligase-substrate adaptor activity"/>
    <property type="evidence" value="ECO:0007669"/>
    <property type="project" value="UniProtKB-ARBA"/>
</dbReference>
<dbReference type="InterPro" id="IPR011047">
    <property type="entry name" value="Quinoprotein_ADH-like_sf"/>
</dbReference>
<dbReference type="FunFam" id="1.20.1280.50:FF:000016">
    <property type="entry name" value="E3 ubiquitin ligase complex SCF subunit sconB"/>
    <property type="match status" value="1"/>
</dbReference>
<dbReference type="PANTHER" id="PTHR19872:SF9">
    <property type="entry name" value="UBIQUITIN-BINDING SDF UBIQUITIN LIGASE COMPLEX SUBUNIT"/>
    <property type="match status" value="1"/>
</dbReference>
<dbReference type="InterPro" id="IPR015943">
    <property type="entry name" value="WD40/YVTN_repeat-like_dom_sf"/>
</dbReference>
<dbReference type="KEGG" id="slb:AWJ20_269"/>
<dbReference type="PROSITE" id="PS50082">
    <property type="entry name" value="WD_REPEATS_2"/>
    <property type="match status" value="6"/>
</dbReference>
<feature type="compositionally biased region" description="Low complexity" evidence="5">
    <location>
        <begin position="667"/>
        <end position="687"/>
    </location>
</feature>
<proteinExistence type="predicted"/>
<dbReference type="SMART" id="SM00256">
    <property type="entry name" value="FBOX"/>
    <property type="match status" value="1"/>
</dbReference>
<feature type="repeat" description="WD" evidence="4">
    <location>
        <begin position="724"/>
        <end position="746"/>
    </location>
</feature>
<feature type="compositionally biased region" description="Low complexity" evidence="5">
    <location>
        <begin position="610"/>
        <end position="628"/>
    </location>
</feature>
<dbReference type="SUPFAM" id="SSF81383">
    <property type="entry name" value="F-box domain"/>
    <property type="match status" value="1"/>
</dbReference>
<feature type="compositionally biased region" description="Low complexity" evidence="5">
    <location>
        <begin position="28"/>
        <end position="48"/>
    </location>
</feature>
<evidence type="ECO:0000256" key="4">
    <source>
        <dbReference type="PROSITE-ProRule" id="PRU00221"/>
    </source>
</evidence>
<keyword evidence="3" id="KW-0833">Ubl conjugation pathway</keyword>
<dbReference type="GO" id="GO:0019005">
    <property type="term" value="C:SCF ubiquitin ligase complex"/>
    <property type="evidence" value="ECO:0007669"/>
    <property type="project" value="UniProtKB-ARBA"/>
</dbReference>
<dbReference type="Gene3D" id="2.130.10.10">
    <property type="entry name" value="YVTN repeat-like/Quinoprotein amine dehydrogenase"/>
    <property type="match status" value="3"/>
</dbReference>
<dbReference type="PROSITE" id="PS00678">
    <property type="entry name" value="WD_REPEATS_1"/>
    <property type="match status" value="5"/>
</dbReference>
<keyword evidence="1 4" id="KW-0853">WD repeat</keyword>
<feature type="region of interest" description="Disordered" evidence="5">
    <location>
        <begin position="1"/>
        <end position="153"/>
    </location>
</feature>
<dbReference type="InterPro" id="IPR001810">
    <property type="entry name" value="F-box_dom"/>
</dbReference>
<dbReference type="Gene3D" id="1.20.1280.50">
    <property type="match status" value="1"/>
</dbReference>
<feature type="compositionally biased region" description="Polar residues" evidence="5">
    <location>
        <begin position="635"/>
        <end position="658"/>
    </location>
</feature>
<feature type="compositionally biased region" description="Polar residues" evidence="5">
    <location>
        <begin position="52"/>
        <end position="69"/>
    </location>
</feature>
<dbReference type="SMART" id="SM00320">
    <property type="entry name" value="WD40"/>
    <property type="match status" value="7"/>
</dbReference>
<dbReference type="FunFam" id="2.130.10.10:FF:000987">
    <property type="entry name" value="Unplaced genomic scaffold supercont1.16, whole genome shotgun sequence"/>
    <property type="match status" value="1"/>
</dbReference>
<sequence length="826" mass="89902">MSIGSVPTPAAGTSPLDVVSSNTSLNMTGATTLSSPSTSTSKASCSTAGPASIQQQLYTKPQTLSSVSAFDSAPTPSSPPATPESENSRPPTTDVTNTTSNISTPNNNAKQNSISSSGSSSSPDAGLLAPVSSVSSRESTPSTTSNSNIKSLLPTAVARSSSEHKNYCYRHHPDVTCNRQADEKKMQELQEEMDRIQDPTEKEAINQIWATFSAAPSRQRMLILQGILAQCCFPQLSTVSQLVKDLIRIDFLSALPTELSFQILSYLDSASLCRAAAVSKHWKTLADDDVVWHRMCEQHIDKKCTKCGWGLPLLEKKRLQDAKRAIQARAAGRSKDSSTSGTGSLTPVLTTSNKRPLESDDSRTPSASPAPNSSSNGLSVVPSKKRKTRPWKDVYSERYKIERNWRDNRYQLKEYKDTSAVLSLQFDDQYLMTGTYDGDIKVWDVESGDLIRTLSGHLQAVSGLKFDQTKLISGSWDRTVRVWNYRTGECVSTFRGHEQQVLCIDFHDKWIASGSADCNVKVWNFEEKSCFTLRGHKEWVHSVKIHSASSTLYSSSEDITVRMWDLTTKQCLKVFGGPDNTPIGHVAQIQQVIPLTLDHLEGQPERRRSVVTSSNSNNSNDTVGSSTNPAGTAPINVNTNVSSTSAIDNQVHGNNTDENAGDDRADATGATTVAGTNRSSSFSTNNTVTTAIPGRLLTTSLTNSNTGFSANDSQTNIKNRPTHLLTSSLDNTIKLWDIETGECVRTLFGHAEGVWCIAADTFRIVSGAHDKLVKIWDLQSGKCWHTFSGHSRPVCCVGLSDTRFASGGDDGVVRIYCFDDIEANQP</sequence>
<feature type="region of interest" description="Disordered" evidence="5">
    <location>
        <begin position="325"/>
        <end position="385"/>
    </location>
</feature>
<evidence type="ECO:0000313" key="7">
    <source>
        <dbReference type="EMBL" id="ANB12036.1"/>
    </source>
</evidence>
<dbReference type="PROSITE" id="PS50294">
    <property type="entry name" value="WD_REPEATS_REGION"/>
    <property type="match status" value="5"/>
</dbReference>
<dbReference type="OrthoDB" id="5580488at2759"/>
<feature type="compositionally biased region" description="Low complexity" evidence="5">
    <location>
        <begin position="365"/>
        <end position="376"/>
    </location>
</feature>
<dbReference type="GO" id="GO:0031146">
    <property type="term" value="P:SCF-dependent proteasomal ubiquitin-dependent protein catabolic process"/>
    <property type="evidence" value="ECO:0007669"/>
    <property type="project" value="UniProtKB-ARBA"/>
</dbReference>
<dbReference type="InterPro" id="IPR001680">
    <property type="entry name" value="WD40_rpt"/>
</dbReference>
<dbReference type="PANTHER" id="PTHR19872">
    <property type="entry name" value="UBIQUITIN LIGASE SPECIFICITY FACTOR/HREP PROTEIN"/>
    <property type="match status" value="1"/>
</dbReference>
<feature type="repeat" description="WD" evidence="4">
    <location>
        <begin position="747"/>
        <end position="786"/>
    </location>
</feature>
<dbReference type="FunFam" id="2.130.10.10:FF:000715">
    <property type="entry name" value="F-box protein MET30"/>
    <property type="match status" value="1"/>
</dbReference>
<keyword evidence="8" id="KW-1185">Reference proteome</keyword>
<accession>A0A167CRX6</accession>
<dbReference type="Pfam" id="PF12937">
    <property type="entry name" value="F-box-like"/>
    <property type="match status" value="1"/>
</dbReference>
<dbReference type="PROSITE" id="PS50181">
    <property type="entry name" value="FBOX"/>
    <property type="match status" value="1"/>
</dbReference>
<feature type="compositionally biased region" description="Low complexity" evidence="5">
    <location>
        <begin position="96"/>
        <end position="122"/>
    </location>
</feature>
<feature type="compositionally biased region" description="Polar residues" evidence="5">
    <location>
        <begin position="337"/>
        <end position="354"/>
    </location>
</feature>
<dbReference type="CDD" id="cd22147">
    <property type="entry name" value="F-box_SpPof1-like"/>
    <property type="match status" value="1"/>
</dbReference>
<evidence type="ECO:0000256" key="2">
    <source>
        <dbReference type="ARBA" id="ARBA00022737"/>
    </source>
</evidence>